<dbReference type="PROSITE" id="PS51257">
    <property type="entry name" value="PROKAR_LIPOPROTEIN"/>
    <property type="match status" value="1"/>
</dbReference>
<keyword evidence="3" id="KW-1185">Reference proteome</keyword>
<gene>
    <name evidence="2" type="ORF">UABAM_03481</name>
</gene>
<evidence type="ECO:0000313" key="3">
    <source>
        <dbReference type="Proteomes" id="UP000326354"/>
    </source>
</evidence>
<dbReference type="AlphaFoldDB" id="A0A5S9F427"/>
<organism evidence="2 3">
    <name type="scientific">Uabimicrobium amorphum</name>
    <dbReference type="NCBI Taxonomy" id="2596890"/>
    <lineage>
        <taxon>Bacteria</taxon>
        <taxon>Pseudomonadati</taxon>
        <taxon>Planctomycetota</taxon>
        <taxon>Candidatus Uabimicrobiia</taxon>
        <taxon>Candidatus Uabimicrobiales</taxon>
        <taxon>Candidatus Uabimicrobiaceae</taxon>
        <taxon>Candidatus Uabimicrobium</taxon>
    </lineage>
</organism>
<dbReference type="InterPro" id="IPR029058">
    <property type="entry name" value="AB_hydrolase_fold"/>
</dbReference>
<reference evidence="2 3" key="1">
    <citation type="submission" date="2019-08" db="EMBL/GenBank/DDBJ databases">
        <title>Complete genome sequence of Candidatus Uab amorphum.</title>
        <authorList>
            <person name="Shiratori T."/>
            <person name="Suzuki S."/>
            <person name="Kakizawa Y."/>
            <person name="Ishida K."/>
        </authorList>
    </citation>
    <scope>NUCLEOTIDE SEQUENCE [LARGE SCALE GENOMIC DNA]</scope>
    <source>
        <strain evidence="2 3">SRT547</strain>
    </source>
</reference>
<dbReference type="InterPro" id="IPR022742">
    <property type="entry name" value="Hydrolase_4"/>
</dbReference>
<dbReference type="KEGG" id="uam:UABAM_03481"/>
<dbReference type="OrthoDB" id="9777090at2"/>
<dbReference type="PANTHER" id="PTHR12277:SF81">
    <property type="entry name" value="PROTEIN ABHD13"/>
    <property type="match status" value="1"/>
</dbReference>
<dbReference type="GO" id="GO:0016787">
    <property type="term" value="F:hydrolase activity"/>
    <property type="evidence" value="ECO:0007669"/>
    <property type="project" value="UniProtKB-KW"/>
</dbReference>
<dbReference type="Pfam" id="PF12146">
    <property type="entry name" value="Hydrolase_4"/>
    <property type="match status" value="1"/>
</dbReference>
<dbReference type="RefSeq" id="WP_151969238.1">
    <property type="nucleotide sequence ID" value="NZ_AP019860.1"/>
</dbReference>
<keyword evidence="2" id="KW-0378">Hydrolase</keyword>
<dbReference type="PANTHER" id="PTHR12277">
    <property type="entry name" value="ALPHA/BETA HYDROLASE DOMAIN-CONTAINING PROTEIN"/>
    <property type="match status" value="1"/>
</dbReference>
<feature type="domain" description="Serine aminopeptidase S33" evidence="1">
    <location>
        <begin position="57"/>
        <end position="166"/>
    </location>
</feature>
<accession>A0A5S9F427</accession>
<dbReference type="SUPFAM" id="SSF53474">
    <property type="entry name" value="alpha/beta-Hydrolases"/>
    <property type="match status" value="1"/>
</dbReference>
<name>A0A5S9F427_UABAM</name>
<evidence type="ECO:0000259" key="1">
    <source>
        <dbReference type="Pfam" id="PF12146"/>
    </source>
</evidence>
<evidence type="ECO:0000313" key="2">
    <source>
        <dbReference type="EMBL" id="BBM85118.1"/>
    </source>
</evidence>
<dbReference type="Gene3D" id="3.40.50.1820">
    <property type="entry name" value="alpha/beta hydrolase"/>
    <property type="match status" value="1"/>
</dbReference>
<sequence length="290" mass="32894">MMKIVIFICILFASCSHKFYKPYVGEYAENPEFVESVTFQTADNHQLKGFLLKSQKPSKGVVIHFHGNTGNAQTYFIFVEWLIVRGYDVFTFDYRGYGESQGSPSRAGLVEDSRAAIRYIIQQKKWDNIYLFGQSLGGNQAIAAVDDSNRPFIDGMIIDSTFYSYASVANYHAGDLSLFYPFVWTLIGGNSYSAADYVASLRVPIMFIHGDRDQMIPISHGYQLFQEASFPKSFLAVANCGHVEALSREPIRDSIIQFLESNSLELQYIRQPTDLNIKYQKPAIQNQSQK</sequence>
<proteinExistence type="predicted"/>
<dbReference type="Proteomes" id="UP000326354">
    <property type="component" value="Chromosome"/>
</dbReference>
<dbReference type="EMBL" id="AP019860">
    <property type="protein sequence ID" value="BBM85118.1"/>
    <property type="molecule type" value="Genomic_DNA"/>
</dbReference>
<protein>
    <submittedName>
        <fullName evidence="2">Hydrolase</fullName>
    </submittedName>
</protein>